<comment type="similarity">
    <text evidence="2">Belongs to the HupC/HyaC/HydC family.</text>
</comment>
<dbReference type="PRINTS" id="PR00161">
    <property type="entry name" value="NIHGNASECYTB"/>
</dbReference>
<keyword evidence="7" id="KW-0479">Metal-binding</keyword>
<dbReference type="GO" id="GO:0022904">
    <property type="term" value="P:respiratory electron transport chain"/>
    <property type="evidence" value="ECO:0007669"/>
    <property type="project" value="InterPro"/>
</dbReference>
<reference evidence="14 15" key="1">
    <citation type="submission" date="2018-10" db="EMBL/GenBank/DDBJ databases">
        <title>Genomic Encyclopedia of Type Strains, Phase IV (KMG-IV): sequencing the most valuable type-strain genomes for metagenomic binning, comparative biology and taxonomic classification.</title>
        <authorList>
            <person name="Goeker M."/>
        </authorList>
    </citation>
    <scope>NUCLEOTIDE SEQUENCE [LARGE SCALE GENOMIC DNA]</scope>
    <source>
        <strain evidence="14 15">DSM 22653</strain>
    </source>
</reference>
<evidence type="ECO:0000256" key="8">
    <source>
        <dbReference type="ARBA" id="ARBA00022982"/>
    </source>
</evidence>
<evidence type="ECO:0000256" key="3">
    <source>
        <dbReference type="ARBA" id="ARBA00022448"/>
    </source>
</evidence>
<dbReference type="GO" id="GO:0020037">
    <property type="term" value="F:heme binding"/>
    <property type="evidence" value="ECO:0007669"/>
    <property type="project" value="TreeGrafter"/>
</dbReference>
<keyword evidence="4" id="KW-1003">Cell membrane</keyword>
<organism evidence="14 15">
    <name type="scientific">Brockia lithotrophica</name>
    <dbReference type="NCBI Taxonomy" id="933949"/>
    <lineage>
        <taxon>Bacteria</taxon>
        <taxon>Bacillati</taxon>
        <taxon>Bacillota</taxon>
        <taxon>Bacilli</taxon>
        <taxon>Bacillales</taxon>
        <taxon>Bacillales Family X. Incertae Sedis</taxon>
        <taxon>Brockia</taxon>
    </lineage>
</organism>
<dbReference type="EMBL" id="RBIJ01000001">
    <property type="protein sequence ID" value="RKQ88525.1"/>
    <property type="molecule type" value="Genomic_DNA"/>
</dbReference>
<accession>A0A660L5C0</accession>
<keyword evidence="10" id="KW-0408">Iron</keyword>
<proteinExistence type="inferred from homology"/>
<evidence type="ECO:0000256" key="10">
    <source>
        <dbReference type="ARBA" id="ARBA00023004"/>
    </source>
</evidence>
<evidence type="ECO:0000313" key="15">
    <source>
        <dbReference type="Proteomes" id="UP000267019"/>
    </source>
</evidence>
<dbReference type="RefSeq" id="WP_121444013.1">
    <property type="nucleotide sequence ID" value="NZ_RBIJ01000001.1"/>
</dbReference>
<dbReference type="AlphaFoldDB" id="A0A660L5C0"/>
<dbReference type="Gene3D" id="1.20.950.20">
    <property type="entry name" value="Transmembrane di-heme cytochromes, Chain C"/>
    <property type="match status" value="1"/>
</dbReference>
<evidence type="ECO:0000256" key="7">
    <source>
        <dbReference type="ARBA" id="ARBA00022723"/>
    </source>
</evidence>
<feature type="transmembrane region" description="Helical" evidence="12">
    <location>
        <begin position="156"/>
        <end position="177"/>
    </location>
</feature>
<dbReference type="InterPro" id="IPR011577">
    <property type="entry name" value="Cyt_b561_bac/Ni-Hgenase"/>
</dbReference>
<keyword evidence="11 12" id="KW-0472">Membrane</keyword>
<dbReference type="GO" id="GO:0005886">
    <property type="term" value="C:plasma membrane"/>
    <property type="evidence" value="ECO:0007669"/>
    <property type="project" value="UniProtKB-SubCell"/>
</dbReference>
<dbReference type="NCBIfam" id="TIGR02125">
    <property type="entry name" value="CytB-hydogenase"/>
    <property type="match status" value="1"/>
</dbReference>
<comment type="subcellular location">
    <subcellularLocation>
        <location evidence="1">Cell membrane</location>
        <topology evidence="1">Multi-pass membrane protein</topology>
    </subcellularLocation>
</comment>
<dbReference type="Pfam" id="PF01292">
    <property type="entry name" value="Ni_hydr_CYTB"/>
    <property type="match status" value="1"/>
</dbReference>
<dbReference type="InterPro" id="IPR016174">
    <property type="entry name" value="Di-haem_cyt_TM"/>
</dbReference>
<feature type="transmembrane region" description="Helical" evidence="12">
    <location>
        <begin position="91"/>
        <end position="111"/>
    </location>
</feature>
<evidence type="ECO:0000256" key="9">
    <source>
        <dbReference type="ARBA" id="ARBA00022989"/>
    </source>
</evidence>
<evidence type="ECO:0000256" key="4">
    <source>
        <dbReference type="ARBA" id="ARBA00022475"/>
    </source>
</evidence>
<dbReference type="InterPro" id="IPR000516">
    <property type="entry name" value="Ni-dep_Hydgase_cyt-B"/>
</dbReference>
<evidence type="ECO:0000256" key="5">
    <source>
        <dbReference type="ARBA" id="ARBA00022617"/>
    </source>
</evidence>
<evidence type="ECO:0000256" key="11">
    <source>
        <dbReference type="ARBA" id="ARBA00023136"/>
    </source>
</evidence>
<keyword evidence="15" id="KW-1185">Reference proteome</keyword>
<feature type="domain" description="Cytochrome b561 bacterial/Ni-hydrogenase" evidence="13">
    <location>
        <begin position="39"/>
        <end position="242"/>
    </location>
</feature>
<dbReference type="GO" id="GO:0005506">
    <property type="term" value="F:iron ion binding"/>
    <property type="evidence" value="ECO:0007669"/>
    <property type="project" value="InterPro"/>
</dbReference>
<protein>
    <submittedName>
        <fullName evidence="14">Ni/Fe-hydrogenase 1 B-type cytochrome subunit</fullName>
    </submittedName>
</protein>
<dbReference type="PROSITE" id="PS00882">
    <property type="entry name" value="NI_HGENASE_CYTB_1"/>
    <property type="match status" value="1"/>
</dbReference>
<dbReference type="OrthoDB" id="257690at2"/>
<dbReference type="PROSITE" id="PS00883">
    <property type="entry name" value="NI_HGENASE_CYTB_2"/>
    <property type="match status" value="1"/>
</dbReference>
<evidence type="ECO:0000256" key="1">
    <source>
        <dbReference type="ARBA" id="ARBA00004651"/>
    </source>
</evidence>
<keyword evidence="5" id="KW-0349">Heme</keyword>
<feature type="transmembrane region" description="Helical" evidence="12">
    <location>
        <begin position="46"/>
        <end position="70"/>
    </location>
</feature>
<keyword evidence="8" id="KW-0249">Electron transport</keyword>
<dbReference type="PANTHER" id="PTHR30485">
    <property type="entry name" value="NI/FE-HYDROGENASE 1 B-TYPE CYTOCHROME SUBUNIT"/>
    <property type="match status" value="1"/>
</dbReference>
<dbReference type="GO" id="GO:0009055">
    <property type="term" value="F:electron transfer activity"/>
    <property type="evidence" value="ECO:0007669"/>
    <property type="project" value="InterPro"/>
</dbReference>
<name>A0A660L5C0_9BACL</name>
<gene>
    <name evidence="14" type="ORF">C7438_0158</name>
</gene>
<dbReference type="Proteomes" id="UP000267019">
    <property type="component" value="Unassembled WGS sequence"/>
</dbReference>
<keyword evidence="3" id="KW-0813">Transport</keyword>
<keyword evidence="9 12" id="KW-1133">Transmembrane helix</keyword>
<evidence type="ECO:0000256" key="6">
    <source>
        <dbReference type="ARBA" id="ARBA00022692"/>
    </source>
</evidence>
<dbReference type="SUPFAM" id="SSF81342">
    <property type="entry name" value="Transmembrane di-heme cytochromes"/>
    <property type="match status" value="1"/>
</dbReference>
<dbReference type="PANTHER" id="PTHR30485:SF0">
    <property type="entry name" value="NI_FE-HYDROGENASE 1 B-TYPE CYTOCHROME SUBUNIT-RELATED"/>
    <property type="match status" value="1"/>
</dbReference>
<sequence>MARTSGGSGSAQVAAPSGKLVDRVPKVERVSPGTVKVYVWELPVRVWHWVNALAIFTLFVTGVYIGNPFVQPIPIEATEASNFFMGWARDIHFITAFIFTLGWIGRLYWLIWGNRYAAEHPFRKDFWKGMWETLKFYLFLPNKKQHYVGHNPLAMFSYWLLGIMSLIMVLTGFYMLFEPQPESFWGKLFAWVPWIFGPSFMVRSWHRIVAWLIMIFVVVHVYMAIRDDVLEKSGTLSSIFTGYKVAPEEAVREELAKKSD</sequence>
<evidence type="ECO:0000259" key="13">
    <source>
        <dbReference type="Pfam" id="PF01292"/>
    </source>
</evidence>
<evidence type="ECO:0000256" key="12">
    <source>
        <dbReference type="SAM" id="Phobius"/>
    </source>
</evidence>
<evidence type="ECO:0000256" key="2">
    <source>
        <dbReference type="ARBA" id="ARBA00008622"/>
    </source>
</evidence>
<feature type="transmembrane region" description="Helical" evidence="12">
    <location>
        <begin position="208"/>
        <end position="225"/>
    </location>
</feature>
<evidence type="ECO:0000313" key="14">
    <source>
        <dbReference type="EMBL" id="RKQ88525.1"/>
    </source>
</evidence>
<keyword evidence="6 12" id="KW-0812">Transmembrane</keyword>
<dbReference type="InterPro" id="IPR051542">
    <property type="entry name" value="Hydrogenase_cytochrome"/>
</dbReference>
<comment type="caution">
    <text evidence="14">The sequence shown here is derived from an EMBL/GenBank/DDBJ whole genome shotgun (WGS) entry which is preliminary data.</text>
</comment>